<dbReference type="GO" id="GO:0031380">
    <property type="term" value="C:nuclear RNA-directed RNA polymerase complex"/>
    <property type="evidence" value="ECO:0007669"/>
    <property type="project" value="TreeGrafter"/>
</dbReference>
<keyword evidence="6" id="KW-0378">Hydrolase</keyword>
<keyword evidence="4" id="KW-0677">Repeat</keyword>
<dbReference type="GO" id="GO:0005737">
    <property type="term" value="C:cytoplasm"/>
    <property type="evidence" value="ECO:0007669"/>
    <property type="project" value="UniProtKB-SubCell"/>
</dbReference>
<dbReference type="CDD" id="cd18808">
    <property type="entry name" value="SF1_C_Upf1"/>
    <property type="match status" value="1"/>
</dbReference>
<dbReference type="Pfam" id="PF18044">
    <property type="entry name" value="zf-CCCH_4"/>
    <property type="match status" value="1"/>
</dbReference>
<dbReference type="Proteomes" id="UP000073492">
    <property type="component" value="Unassembled WGS sequence"/>
</dbReference>
<evidence type="ECO:0000256" key="2">
    <source>
        <dbReference type="ARBA" id="ARBA00022490"/>
    </source>
</evidence>
<evidence type="ECO:0000259" key="10">
    <source>
        <dbReference type="PROSITE" id="PS50103"/>
    </source>
</evidence>
<dbReference type="PROSITE" id="PS51981">
    <property type="entry name" value="ZF_RZ"/>
    <property type="match status" value="1"/>
</dbReference>
<comment type="caution">
    <text evidence="12">The sequence shown here is derived from an EMBL/GenBank/DDBJ whole genome shotgun (WGS) entry which is preliminary data.</text>
</comment>
<dbReference type="GO" id="GO:0031048">
    <property type="term" value="P:regulatory ncRNA-mediated heterochromatin formation"/>
    <property type="evidence" value="ECO:0007669"/>
    <property type="project" value="TreeGrafter"/>
</dbReference>
<dbReference type="PANTHER" id="PTHR10887">
    <property type="entry name" value="DNA2/NAM7 HELICASE FAMILY"/>
    <property type="match status" value="1"/>
</dbReference>
<keyword evidence="2" id="KW-0963">Cytoplasm</keyword>
<dbReference type="Pfam" id="PF13087">
    <property type="entry name" value="AAA_12"/>
    <property type="match status" value="1"/>
</dbReference>
<evidence type="ECO:0000256" key="7">
    <source>
        <dbReference type="ARBA" id="ARBA00022833"/>
    </source>
</evidence>
<dbReference type="Gene3D" id="3.40.50.300">
    <property type="entry name" value="P-loop containing nucleotide triphosphate hydrolases"/>
    <property type="match status" value="2"/>
</dbReference>
<dbReference type="Pfam" id="PF20173">
    <property type="entry name" value="ZnF_RZ-type"/>
    <property type="match status" value="1"/>
</dbReference>
<evidence type="ECO:0000256" key="3">
    <source>
        <dbReference type="ARBA" id="ARBA00022723"/>
    </source>
</evidence>
<evidence type="ECO:0000256" key="6">
    <source>
        <dbReference type="ARBA" id="ARBA00022806"/>
    </source>
</evidence>
<dbReference type="InterPro" id="IPR000967">
    <property type="entry name" value="Znf_NFX1"/>
</dbReference>
<dbReference type="CDD" id="cd17936">
    <property type="entry name" value="EEXXEc_NFX1"/>
    <property type="match status" value="1"/>
</dbReference>
<dbReference type="InterPro" id="IPR047187">
    <property type="entry name" value="SF1_C_Upf1"/>
</dbReference>
<dbReference type="STRING" id="113226.A0A139IPP3"/>
<sequence length="1914" mass="212746">MAKQPCRFFAAGKCRYGDSCRFSHDATVKPTPRADARPRADDIDPLLKTWRFTIPRERDRLRSRPLGDDALAKFLEQALELIESSYENMQLVISDLATEAGLIRIREVLDRSYHTLSDTSLAVIWTKFLLPYFKVLSHHSVRESSVVEVRHATLLNNLYGVSGRQGAELFKAVARHLSVDVTEDELETSIAVLALMLEKNSGAKINEHICAAAEVLVALLDRSKLDRATTRHLRTIKTALELGFDIPDLVSKGFAIKTNEIQPTFTVAQDMPGELSSQGLRHDNDFHDIRDIQILPTIGEVISARSEYLPRENPSDWHIDGLPGLIDRQFRLVREDTVGQLRDAARDQLQRLQDPLAAIGSERRGARTYSYNNVMLENVLFDDSKGLMFVFSFDQPKNLQGQSISFRQEWWEESRRLGSESLMCLLSTGGEATFLVVVASDRRSKKISSRYTLASDPLRAHVVAQVPGSDPGQAVCFLARCTAPAIAQRSIIEFPGVILPAFEPTLKALQSMAETLDLPFAEILLPTQNQITLPPPAYSLKNGFRFDLRSLLSDTERDALQPVADGERVPQALIDKSILDHAQRKAVKHALETSFSLIQGPPGTGKSFTGVKLIQTLLDNKRDAKLGPIICVCYTNHALDQLLEHLIDAGVKQVIRIGSGSKSERLAAVNIRNVARDSRFTKVEGQSWGRAKESIKQSSQVIGAALSRLDRMLSTDDEIMDFLAKNHPQIHEEVVHLDVEDGWTKVTHDRSRSPLQQWLQAGPTKHASRDLPLADLQNGIIPLAQMNARERQTLHRFWLDTITSSINQELEVHLTAFNDDNSTIGSLLGGLDLRILAGASVIGVTTTGLARNLQHLRKLTSKVLVVEEAGEVLEAHLLTAMLPSLEHVILIGDHQQLRPKVQNYELSVDNPRGGIALDVSLFERLVHPRVEGAQPLPFVTLETQRRMHPCISRLIHDTLYPNLQDAESVQQYPNVRGVRPRLFWLDHRNKEDAQNDSLHSTSHTNRWEVDMVVALVSHLQRQGVYGSSDIAVLTPYLGQLRKLRAKLGNSGEIILNERDADDLAHEEPEEAEDVLPTSAETAMRRPSVSKGKLLQAVRLATVDNFQGEEAKVVVISLVRSNDQMKCGFLRTSNRINVLLSRAQHGMFIIGNSATTSSVPMWQGVIDIFKADANIGAALELACPRHCHPDTPLQVREPEDFARVAPEAGCDLLCGRQLACGHSCPQKCHADALHESVYCLKDCNRPKTGCSHPCELPCGAECASRCHVIVPCDLMLPCGHGVSALPCWQFQDQSQVRCDVQVARKVSNCGHEVMVACFISVDDPASYICTAPCSAPLECGHSCQKPCCDCRRHVETEGEVKNTDHGSCQQICGRNFNTCSHSCKEYCHADENCPPCSQPCVTSCTHSKCSKLCSEPCVPCTEEKCPSSCPHTACHMPCGAPCDWVPCSQRCRKTLSCGHQCPSICGELCPTARLCQACADQEILDIRVDVYTMETYAEVNLDQTPCLFLPCGHIFTMETLDGQMEMSTHYNTQLSGDIEIPTSLKGDILPLSYENIKTCPDCRGSLRSVARYGRIVRRSLLDESTKKFIIWSNRTYMPLADKLKEYQGDLSESVDEALLYGDIVLHGTQGITQELRGKTGARYKPLLKLRTSITTFMQKVREEEQPFQKVRDLVEAVRRRSQSNLPAFEFDQSILQTRGQLLAQALFIRCELVLLTDLVNVWEKLPQKLKETAKLWLMLDKNRDDCTALLSSAIRSAHILQQAESYIFWAQLAALEITILAHSPDDRSQMIQALKRAGKEHLDKAEAVCNQYPGQTGSVSGEVSAVRKMLVTSVASVAAEEMRMVVAAMATEFLGTGHWYRCANGHLFTIGECGMAMELSRCPQCGAAVGGQNHRAAEGVTHARDIEERFGRMRT</sequence>
<dbReference type="SUPFAM" id="SSF90229">
    <property type="entry name" value="CCCH zinc finger"/>
    <property type="match status" value="1"/>
</dbReference>
<dbReference type="InterPro" id="IPR041677">
    <property type="entry name" value="DNA2/NAM7_AAA_11"/>
</dbReference>
<keyword evidence="13" id="KW-1185">Reference proteome</keyword>
<reference evidence="12 13" key="1">
    <citation type="submission" date="2015-07" db="EMBL/GenBank/DDBJ databases">
        <title>Comparative genomics of the Sigatoka disease complex on banana suggests a link between parallel evolutionary changes in Pseudocercospora fijiensis and Pseudocercospora eumusae and increased virulence on the banana host.</title>
        <authorList>
            <person name="Chang T.-C."/>
            <person name="Salvucci A."/>
            <person name="Crous P.W."/>
            <person name="Stergiopoulos I."/>
        </authorList>
    </citation>
    <scope>NUCLEOTIDE SEQUENCE [LARGE SCALE GENOMIC DNA]</scope>
    <source>
        <strain evidence="12 13">CBS 116634</strain>
    </source>
</reference>
<evidence type="ECO:0000313" key="12">
    <source>
        <dbReference type="EMBL" id="KXT16524.1"/>
    </source>
</evidence>
<dbReference type="InterPro" id="IPR027417">
    <property type="entry name" value="P-loop_NTPase"/>
</dbReference>
<dbReference type="InterPro" id="IPR045055">
    <property type="entry name" value="DNA2/NAM7-like"/>
</dbReference>
<dbReference type="GO" id="GO:0004386">
    <property type="term" value="F:helicase activity"/>
    <property type="evidence" value="ECO:0007669"/>
    <property type="project" value="InterPro"/>
</dbReference>
<evidence type="ECO:0000259" key="11">
    <source>
        <dbReference type="PROSITE" id="PS51981"/>
    </source>
</evidence>
<dbReference type="SMART" id="SM00356">
    <property type="entry name" value="ZnF_C3H1"/>
    <property type="match status" value="1"/>
</dbReference>
<feature type="domain" description="RZ-type" evidence="11">
    <location>
        <begin position="1836"/>
        <end position="1911"/>
    </location>
</feature>
<evidence type="ECO:0000256" key="8">
    <source>
        <dbReference type="ARBA" id="ARBA00022859"/>
    </source>
</evidence>
<accession>A0A139IPP3</accession>
<evidence type="ECO:0000256" key="5">
    <source>
        <dbReference type="ARBA" id="ARBA00022771"/>
    </source>
</evidence>
<dbReference type="GO" id="GO:0002376">
    <property type="term" value="P:immune system process"/>
    <property type="evidence" value="ECO:0007669"/>
    <property type="project" value="UniProtKB-KW"/>
</dbReference>
<dbReference type="InterPro" id="IPR000571">
    <property type="entry name" value="Znf_CCCH"/>
</dbReference>
<feature type="zinc finger region" description="C3H1-type" evidence="9">
    <location>
        <begin position="1"/>
        <end position="27"/>
    </location>
</feature>
<dbReference type="InterPro" id="IPR041367">
    <property type="entry name" value="Znf-CCCH_4"/>
</dbReference>
<evidence type="ECO:0000256" key="4">
    <source>
        <dbReference type="ARBA" id="ARBA00022737"/>
    </source>
</evidence>
<protein>
    <submittedName>
        <fullName evidence="12">Uncharacterized protein</fullName>
    </submittedName>
</protein>
<dbReference type="PANTHER" id="PTHR10887:SF445">
    <property type="entry name" value="NFX1-TYPE ZINC FINGER-CONTAINING PROTEIN 1"/>
    <property type="match status" value="1"/>
</dbReference>
<dbReference type="SUPFAM" id="SSF52540">
    <property type="entry name" value="P-loop containing nucleoside triphosphate hydrolases"/>
    <property type="match status" value="1"/>
</dbReference>
<keyword evidence="5 9" id="KW-0863">Zinc-finger</keyword>
<keyword evidence="6" id="KW-0547">Nucleotide-binding</keyword>
<dbReference type="InterPro" id="IPR041679">
    <property type="entry name" value="DNA2/NAM7-like_C"/>
</dbReference>
<feature type="domain" description="C3H1-type" evidence="10">
    <location>
        <begin position="1"/>
        <end position="27"/>
    </location>
</feature>
<dbReference type="FunFam" id="3.40.50.300:FF:001660">
    <property type="entry name" value="NF-X1 finger and helicase protein, putative"/>
    <property type="match status" value="1"/>
</dbReference>
<dbReference type="CDD" id="cd06008">
    <property type="entry name" value="NF-X1-zinc-finger"/>
    <property type="match status" value="2"/>
</dbReference>
<keyword evidence="6" id="KW-0347">Helicase</keyword>
<proteinExistence type="predicted"/>
<dbReference type="OrthoDB" id="2423195at2759"/>
<organism evidence="12 13">
    <name type="scientific">Pseudocercospora musae</name>
    <dbReference type="NCBI Taxonomy" id="113226"/>
    <lineage>
        <taxon>Eukaryota</taxon>
        <taxon>Fungi</taxon>
        <taxon>Dikarya</taxon>
        <taxon>Ascomycota</taxon>
        <taxon>Pezizomycotina</taxon>
        <taxon>Dothideomycetes</taxon>
        <taxon>Dothideomycetidae</taxon>
        <taxon>Mycosphaerellales</taxon>
        <taxon>Mycosphaerellaceae</taxon>
        <taxon>Pseudocercospora</taxon>
    </lineage>
</organism>
<evidence type="ECO:0000313" key="13">
    <source>
        <dbReference type="Proteomes" id="UP000073492"/>
    </source>
</evidence>
<evidence type="ECO:0000256" key="9">
    <source>
        <dbReference type="PROSITE-ProRule" id="PRU00723"/>
    </source>
</evidence>
<keyword evidence="7 9" id="KW-0862">Zinc</keyword>
<dbReference type="InterPro" id="IPR046439">
    <property type="entry name" value="ZF_RZ_dom"/>
</dbReference>
<keyword evidence="6" id="KW-0067">ATP-binding</keyword>
<gene>
    <name evidence="12" type="ORF">AC579_1326</name>
</gene>
<dbReference type="Gene3D" id="1.20.120.1350">
    <property type="entry name" value="Pneumovirus matrix protein 2 (M2), zinc-binding domain"/>
    <property type="match status" value="1"/>
</dbReference>
<dbReference type="PROSITE" id="PS50103">
    <property type="entry name" value="ZF_C3H1"/>
    <property type="match status" value="1"/>
</dbReference>
<evidence type="ECO:0000256" key="1">
    <source>
        <dbReference type="ARBA" id="ARBA00004496"/>
    </source>
</evidence>
<keyword evidence="3 9" id="KW-0479">Metal-binding</keyword>
<dbReference type="InterPro" id="IPR036855">
    <property type="entry name" value="Znf_CCCH_sf"/>
</dbReference>
<dbReference type="GO" id="GO:0008270">
    <property type="term" value="F:zinc ion binding"/>
    <property type="evidence" value="ECO:0007669"/>
    <property type="project" value="UniProtKB-KW"/>
</dbReference>
<dbReference type="SMART" id="SM00438">
    <property type="entry name" value="ZnF_NFX"/>
    <property type="match status" value="4"/>
</dbReference>
<keyword evidence="8" id="KW-0391">Immunity</keyword>
<dbReference type="Pfam" id="PF13086">
    <property type="entry name" value="AAA_11"/>
    <property type="match status" value="1"/>
</dbReference>
<name>A0A139IPP3_9PEZI</name>
<comment type="subcellular location">
    <subcellularLocation>
        <location evidence="1">Cytoplasm</location>
    </subcellularLocation>
</comment>
<dbReference type="EMBL" id="LFZO01000035">
    <property type="protein sequence ID" value="KXT16524.1"/>
    <property type="molecule type" value="Genomic_DNA"/>
</dbReference>